<protein>
    <submittedName>
        <fullName evidence="1">Uncharacterized protein</fullName>
    </submittedName>
</protein>
<evidence type="ECO:0000313" key="2">
    <source>
        <dbReference type="Proteomes" id="UP000273054"/>
    </source>
</evidence>
<sequence>MSEATPVLVKCKCDTKATYRFGVKVPLEASQKNFVKTYFALKKYSSGVHEGREIFLGCEKCVAEEDKQYFTYHPDGWTVRVCPASDFEDLCSEAKASPREHEVVAKENALLESVNP</sequence>
<name>A0A2R8FD75_9VIRU</name>
<gene>
    <name evidence="1" type="ORF">BRZCDTV_81</name>
</gene>
<organism evidence="1">
    <name type="scientific">Brazilian cedratvirus IHUMI</name>
    <dbReference type="NCBI Taxonomy" id="2126980"/>
    <lineage>
        <taxon>Viruses</taxon>
        <taxon>Pithoviruses</taxon>
        <taxon>Orthocedratvirinae</taxon>
        <taxon>Alphacedratvirus</taxon>
        <taxon>Alphacedratvirus brasiliense</taxon>
    </lineage>
</organism>
<dbReference type="EMBL" id="LT994651">
    <property type="protein sequence ID" value="SPN78954.1"/>
    <property type="molecule type" value="Genomic_DNA"/>
</dbReference>
<reference evidence="1" key="1">
    <citation type="submission" date="2018-03" db="EMBL/GenBank/DDBJ databases">
        <authorList>
            <consortium name="Urmite Genomes"/>
        </authorList>
    </citation>
    <scope>NUCLEOTIDE SEQUENCE [LARGE SCALE GENOMIC DNA]</scope>
    <source>
        <strain evidence="1">IHUMI-27.7</strain>
    </source>
</reference>
<dbReference type="Proteomes" id="UP000273054">
    <property type="component" value="Segment"/>
</dbReference>
<proteinExistence type="predicted"/>
<evidence type="ECO:0000313" key="1">
    <source>
        <dbReference type="EMBL" id="SPN78954.1"/>
    </source>
</evidence>
<keyword evidence="2" id="KW-1185">Reference proteome</keyword>
<accession>A0A2R8FD75</accession>